<proteinExistence type="predicted"/>
<evidence type="ECO:0000256" key="1">
    <source>
        <dbReference type="SAM" id="Phobius"/>
    </source>
</evidence>
<feature type="transmembrane region" description="Helical" evidence="1">
    <location>
        <begin position="52"/>
        <end position="74"/>
    </location>
</feature>
<dbReference type="Proteomes" id="UP000449678">
    <property type="component" value="Unassembled WGS sequence"/>
</dbReference>
<dbReference type="EMBL" id="WWCO01000012">
    <property type="protein sequence ID" value="MYM36153.1"/>
    <property type="molecule type" value="Genomic_DNA"/>
</dbReference>
<accession>A0ABW9V9U4</accession>
<keyword evidence="3" id="KW-1185">Reference proteome</keyword>
<organism evidence="2 3">
    <name type="scientific">Duganella lactea</name>
    <dbReference type="NCBI Taxonomy" id="2692173"/>
    <lineage>
        <taxon>Bacteria</taxon>
        <taxon>Pseudomonadati</taxon>
        <taxon>Pseudomonadota</taxon>
        <taxon>Betaproteobacteria</taxon>
        <taxon>Burkholderiales</taxon>
        <taxon>Oxalobacteraceae</taxon>
        <taxon>Telluria group</taxon>
        <taxon>Duganella</taxon>
    </lineage>
</organism>
<name>A0ABW9V9U4_9BURK</name>
<evidence type="ECO:0000313" key="3">
    <source>
        <dbReference type="Proteomes" id="UP000449678"/>
    </source>
</evidence>
<keyword evidence="1" id="KW-0472">Membrane</keyword>
<sequence length="266" mass="29544">MLDLLYNYPGWQVGTVIVIVPMILVCLMLKLFDKVIPHESRLAHNEFTANIISVIGINYAVLIAFVAVAVWGSFDKASAVANTEADVIGNMYHDAPGLGHAAAVELRMHLKDYVDTVVTQEWPEMAQGHSPSAGWRPLDDIQDMLARYHAQSNTESVYLTEILKNLNQVYDARRGRLSASEAGVEPVVWAIVLLGTCLTIGFTFLFGMPSLRMHMVMTGGFTAAAMLVLVLIIALDWPFRGEVQVQPSMFMRTQATMHRLDLRPMP</sequence>
<comment type="caution">
    <text evidence="2">The sequence shown here is derived from an EMBL/GenBank/DDBJ whole genome shotgun (WGS) entry which is preliminary data.</text>
</comment>
<gene>
    <name evidence="2" type="ORF">GTP38_17615</name>
</gene>
<feature type="transmembrane region" description="Helical" evidence="1">
    <location>
        <begin position="12"/>
        <end position="32"/>
    </location>
</feature>
<keyword evidence="1" id="KW-0812">Transmembrane</keyword>
<reference evidence="2 3" key="1">
    <citation type="submission" date="2019-12" db="EMBL/GenBank/DDBJ databases">
        <title>Novel species isolated from a subtropical stream in China.</title>
        <authorList>
            <person name="Lu H."/>
        </authorList>
    </citation>
    <scope>NUCLEOTIDE SEQUENCE [LARGE SCALE GENOMIC DNA]</scope>
    <source>
        <strain evidence="2 3">FT94W</strain>
    </source>
</reference>
<feature type="transmembrane region" description="Helical" evidence="1">
    <location>
        <begin position="215"/>
        <end position="235"/>
    </location>
</feature>
<keyword evidence="1" id="KW-1133">Transmembrane helix</keyword>
<evidence type="ECO:0000313" key="2">
    <source>
        <dbReference type="EMBL" id="MYM36153.1"/>
    </source>
</evidence>
<dbReference type="InterPro" id="IPR025333">
    <property type="entry name" value="DUF4239"/>
</dbReference>
<dbReference type="Pfam" id="PF14023">
    <property type="entry name" value="Bestrophin-like"/>
    <property type="match status" value="1"/>
</dbReference>
<dbReference type="RefSeq" id="WP_160991526.1">
    <property type="nucleotide sequence ID" value="NZ_WWCO01000012.1"/>
</dbReference>
<protein>
    <submittedName>
        <fullName evidence="2">DUF4239 domain-containing protein</fullName>
    </submittedName>
</protein>
<feature type="transmembrane region" description="Helical" evidence="1">
    <location>
        <begin position="187"/>
        <end position="208"/>
    </location>
</feature>